<proteinExistence type="predicted"/>
<keyword evidence="3" id="KW-1185">Reference proteome</keyword>
<reference evidence="2 3" key="1">
    <citation type="submission" date="2018-12" db="EMBL/GenBank/DDBJ databases">
        <title>Draft genome sequence of Embleya hyalina NBRC 13850T.</title>
        <authorList>
            <person name="Komaki H."/>
            <person name="Hosoyama A."/>
            <person name="Kimura A."/>
            <person name="Ichikawa N."/>
            <person name="Tamura T."/>
        </authorList>
    </citation>
    <scope>NUCLEOTIDE SEQUENCE [LARGE SCALE GENOMIC DNA]</scope>
    <source>
        <strain evidence="2 3">NBRC 13850</strain>
    </source>
</reference>
<feature type="compositionally biased region" description="Polar residues" evidence="1">
    <location>
        <begin position="13"/>
        <end position="27"/>
    </location>
</feature>
<protein>
    <submittedName>
        <fullName evidence="2">Uncharacterized protein</fullName>
    </submittedName>
</protein>
<evidence type="ECO:0000256" key="1">
    <source>
        <dbReference type="SAM" id="MobiDB-lite"/>
    </source>
</evidence>
<accession>A0A401YWF2</accession>
<feature type="region of interest" description="Disordered" evidence="1">
    <location>
        <begin position="1"/>
        <end position="75"/>
    </location>
</feature>
<dbReference type="EMBL" id="BIFH01000030">
    <property type="protein sequence ID" value="GCD98900.1"/>
    <property type="molecule type" value="Genomic_DNA"/>
</dbReference>
<gene>
    <name evidence="2" type="ORF">EHYA_06611</name>
</gene>
<name>A0A401YWF2_9ACTN</name>
<comment type="caution">
    <text evidence="2">The sequence shown here is derived from an EMBL/GenBank/DDBJ whole genome shotgun (WGS) entry which is preliminary data.</text>
</comment>
<dbReference type="AlphaFoldDB" id="A0A401YWF2"/>
<dbReference type="Proteomes" id="UP000286931">
    <property type="component" value="Unassembled WGS sequence"/>
</dbReference>
<evidence type="ECO:0000313" key="3">
    <source>
        <dbReference type="Proteomes" id="UP000286931"/>
    </source>
</evidence>
<sequence length="75" mass="8360">MAVTTRVRVRGFTPQSLRGANARSNSGRALAPRVPWTRPEPSGQTMEAARRRRKAASTVRSPVRETTVPGRRPHR</sequence>
<organism evidence="2 3">
    <name type="scientific">Embleya hyalina</name>
    <dbReference type="NCBI Taxonomy" id="516124"/>
    <lineage>
        <taxon>Bacteria</taxon>
        <taxon>Bacillati</taxon>
        <taxon>Actinomycetota</taxon>
        <taxon>Actinomycetes</taxon>
        <taxon>Kitasatosporales</taxon>
        <taxon>Streptomycetaceae</taxon>
        <taxon>Embleya</taxon>
    </lineage>
</organism>
<evidence type="ECO:0000313" key="2">
    <source>
        <dbReference type="EMBL" id="GCD98900.1"/>
    </source>
</evidence>